<name>A0A1A9I3F7_9BACT</name>
<evidence type="ECO:0000313" key="2">
    <source>
        <dbReference type="EMBL" id="ANH82156.1"/>
    </source>
</evidence>
<evidence type="ECO:0000313" key="3">
    <source>
        <dbReference type="Proteomes" id="UP000077667"/>
    </source>
</evidence>
<dbReference type="KEGG" id="nia:A8C56_15310"/>
<dbReference type="RefSeq" id="WP_067757817.1">
    <property type="nucleotide sequence ID" value="NZ_CP015772.1"/>
</dbReference>
<accession>A0A1A9I3F7</accession>
<dbReference type="Proteomes" id="UP000077667">
    <property type="component" value="Chromosome"/>
</dbReference>
<proteinExistence type="predicted"/>
<organism evidence="2 3">
    <name type="scientific">Niabella ginsenosidivorans</name>
    <dbReference type="NCBI Taxonomy" id="1176587"/>
    <lineage>
        <taxon>Bacteria</taxon>
        <taxon>Pseudomonadati</taxon>
        <taxon>Bacteroidota</taxon>
        <taxon>Chitinophagia</taxon>
        <taxon>Chitinophagales</taxon>
        <taxon>Chitinophagaceae</taxon>
        <taxon>Niabella</taxon>
    </lineage>
</organism>
<dbReference type="STRING" id="1176587.A8C56_15310"/>
<dbReference type="InterPro" id="IPR053830">
    <property type="entry name" value="DUF6922"/>
</dbReference>
<reference evidence="2 3" key="1">
    <citation type="submission" date="2016-05" db="EMBL/GenBank/DDBJ databases">
        <title>Niabella ginsenosidivorans BS26 whole genome sequencing.</title>
        <authorList>
            <person name="Im W.T."/>
            <person name="Siddiqi M.Z."/>
        </authorList>
    </citation>
    <scope>NUCLEOTIDE SEQUENCE [LARGE SCALE GENOMIC DNA]</scope>
    <source>
        <strain evidence="2 3">BS26</strain>
    </source>
</reference>
<protein>
    <recommendedName>
        <fullName evidence="1">DUF6922 domain-containing protein</fullName>
    </recommendedName>
</protein>
<dbReference type="AlphaFoldDB" id="A0A1A9I3F7"/>
<dbReference type="Pfam" id="PF21956">
    <property type="entry name" value="DUF6922"/>
    <property type="match status" value="1"/>
</dbReference>
<dbReference type="EMBL" id="CP015772">
    <property type="protein sequence ID" value="ANH82156.1"/>
    <property type="molecule type" value="Genomic_DNA"/>
</dbReference>
<sequence>MEKNIPILNKRIFWDTDFSKLDYKSHAASIIERVFERGDVEDIRQVRRFYGDEKVKEVLLNAKWLRYDIFLFVKNLFDLKSETFRCYTMRQSKEIPWLY</sequence>
<feature type="domain" description="DUF6922" evidence="1">
    <location>
        <begin position="8"/>
        <end position="59"/>
    </location>
</feature>
<gene>
    <name evidence="2" type="ORF">A8C56_15310</name>
</gene>
<keyword evidence="3" id="KW-1185">Reference proteome</keyword>
<evidence type="ECO:0000259" key="1">
    <source>
        <dbReference type="Pfam" id="PF21956"/>
    </source>
</evidence>